<proteinExistence type="predicted"/>
<keyword evidence="1" id="KW-0812">Transmembrane</keyword>
<feature type="transmembrane region" description="Helical" evidence="1">
    <location>
        <begin position="124"/>
        <end position="148"/>
    </location>
</feature>
<dbReference type="InterPro" id="IPR025367">
    <property type="entry name" value="DUF4271"/>
</dbReference>
<dbReference type="EMBL" id="FOIQ01000002">
    <property type="protein sequence ID" value="SEV95092.1"/>
    <property type="molecule type" value="Genomic_DNA"/>
</dbReference>
<feature type="transmembrane region" description="Helical" evidence="1">
    <location>
        <begin position="212"/>
        <end position="236"/>
    </location>
</feature>
<evidence type="ECO:0000256" key="1">
    <source>
        <dbReference type="SAM" id="Phobius"/>
    </source>
</evidence>
<sequence>MLRQDSIFSPLSETAYTDTAVSQPTKPQTPYQVLRLLPKDATPAQQDSAIQAWFEPSEIHYSQQPDTLHLPGHGVPRDPKVVDIPQYYRENYFSNDSLYHPELNGGRYGVAGDPVPYTISNDNVITGLLVFCFLLIAFVFSKLSWFIVHQIKDFFYVQKGEHTMTETGNEVKLQMHLVVLTCIVFALLYYFYTTNYVASTFNLSSEYQLLGIFGGVFAGYFLLRFLLYTVVNNVFFDGRKNKKFLTSLLFITSLEGILLFPSVLLLAYFHIPPQSVVYYCATVIVLAKILTFYKAHVTFFRQNADFLQIILYFCALEMIPLFALWGGLAVIVNFLKVNF</sequence>
<protein>
    <recommendedName>
        <fullName evidence="4">DUF4271 domain-containing protein</fullName>
    </recommendedName>
</protein>
<dbReference type="AlphaFoldDB" id="A0A1I0N240"/>
<organism evidence="2 3">
    <name type="scientific">Prevotella aff. ruminicola Tc2-24</name>
    <dbReference type="NCBI Taxonomy" id="81582"/>
    <lineage>
        <taxon>Bacteria</taxon>
        <taxon>Pseudomonadati</taxon>
        <taxon>Bacteroidota</taxon>
        <taxon>Bacteroidia</taxon>
        <taxon>Bacteroidales</taxon>
        <taxon>Prevotellaceae</taxon>
        <taxon>Prevotella</taxon>
    </lineage>
</organism>
<accession>A0A1I0N240</accession>
<reference evidence="2 3" key="1">
    <citation type="submission" date="2016-10" db="EMBL/GenBank/DDBJ databases">
        <authorList>
            <person name="de Groot N.N."/>
        </authorList>
    </citation>
    <scope>NUCLEOTIDE SEQUENCE [LARGE SCALE GENOMIC DNA]</scope>
    <source>
        <strain evidence="2 3">TC2-24</strain>
    </source>
</reference>
<evidence type="ECO:0000313" key="2">
    <source>
        <dbReference type="EMBL" id="SEV95092.1"/>
    </source>
</evidence>
<dbReference type="Pfam" id="PF14093">
    <property type="entry name" value="DUF4271"/>
    <property type="match status" value="1"/>
</dbReference>
<feature type="transmembrane region" description="Helical" evidence="1">
    <location>
        <begin position="276"/>
        <end position="297"/>
    </location>
</feature>
<gene>
    <name evidence="2" type="ORF">SAMN04487850_0915</name>
</gene>
<dbReference type="RefSeq" id="WP_091915041.1">
    <property type="nucleotide sequence ID" value="NZ_FOIQ01000002.1"/>
</dbReference>
<keyword evidence="1" id="KW-0472">Membrane</keyword>
<feature type="transmembrane region" description="Helical" evidence="1">
    <location>
        <begin position="173"/>
        <end position="192"/>
    </location>
</feature>
<keyword evidence="1" id="KW-1133">Transmembrane helix</keyword>
<dbReference type="Proteomes" id="UP000199373">
    <property type="component" value="Unassembled WGS sequence"/>
</dbReference>
<keyword evidence="3" id="KW-1185">Reference proteome</keyword>
<evidence type="ECO:0000313" key="3">
    <source>
        <dbReference type="Proteomes" id="UP000199373"/>
    </source>
</evidence>
<feature type="transmembrane region" description="Helical" evidence="1">
    <location>
        <begin position="248"/>
        <end position="270"/>
    </location>
</feature>
<feature type="transmembrane region" description="Helical" evidence="1">
    <location>
        <begin position="309"/>
        <end position="335"/>
    </location>
</feature>
<name>A0A1I0N240_9BACT</name>
<evidence type="ECO:0008006" key="4">
    <source>
        <dbReference type="Google" id="ProtNLM"/>
    </source>
</evidence>